<evidence type="ECO:0000313" key="1">
    <source>
        <dbReference type="EMBL" id="KAI1696337.1"/>
    </source>
</evidence>
<reference evidence="1" key="1">
    <citation type="submission" date="2022-01" db="EMBL/GenBank/DDBJ databases">
        <title>Genome Sequence Resource for Two Populations of Ditylenchus destructor, the Migratory Endoparasitic Phytonematode.</title>
        <authorList>
            <person name="Zhang H."/>
            <person name="Lin R."/>
            <person name="Xie B."/>
        </authorList>
    </citation>
    <scope>NUCLEOTIDE SEQUENCE</scope>
    <source>
        <strain evidence="1">BazhouSP</strain>
    </source>
</reference>
<protein>
    <submittedName>
        <fullName evidence="1">Uncharacterized protein</fullName>
    </submittedName>
</protein>
<sequence>MHDSARNCVDICENLILLYFRVTNIATLDNGTMVEAFKYLNYCQLAKNNVVSKRFSDLIRTHRHSLALLYVDDIRMSSIPIATDPIQIFDKELSSEAYNEWVIRNNYSKHAPLEDQVASTQSTQNISNVYWLYARANYNDPNHREWNDVTTVFSAEAKVNHESWPVFQHFVRLATDPFIYIDCMELNPQNDVLNLLAGAINSDRLECKELSFTLNGNNQKSITWAKNHVRCNQFSIYGRADLNQDEAFLDFLLTGAHCTPSIKISYRDISKAMDKFLQKFMNLKNADECQFVEAIEGNFKYRAAELFMHDYAEFLNVSSEQFVNYKIGKKLQFTVEDHTYFRFSIKISNL</sequence>
<comment type="caution">
    <text evidence="1">The sequence shown here is derived from an EMBL/GenBank/DDBJ whole genome shotgun (WGS) entry which is preliminary data.</text>
</comment>
<dbReference type="EMBL" id="JAKKPZ010000333">
    <property type="protein sequence ID" value="KAI1696337.1"/>
    <property type="molecule type" value="Genomic_DNA"/>
</dbReference>
<dbReference type="AlphaFoldDB" id="A0AAD4MII6"/>
<dbReference type="Proteomes" id="UP001201812">
    <property type="component" value="Unassembled WGS sequence"/>
</dbReference>
<gene>
    <name evidence="1" type="ORF">DdX_19091</name>
</gene>
<name>A0AAD4MII6_9BILA</name>
<keyword evidence="2" id="KW-1185">Reference proteome</keyword>
<accession>A0AAD4MII6</accession>
<organism evidence="1 2">
    <name type="scientific">Ditylenchus destructor</name>
    <dbReference type="NCBI Taxonomy" id="166010"/>
    <lineage>
        <taxon>Eukaryota</taxon>
        <taxon>Metazoa</taxon>
        <taxon>Ecdysozoa</taxon>
        <taxon>Nematoda</taxon>
        <taxon>Chromadorea</taxon>
        <taxon>Rhabditida</taxon>
        <taxon>Tylenchina</taxon>
        <taxon>Tylenchomorpha</taxon>
        <taxon>Sphaerularioidea</taxon>
        <taxon>Anguinidae</taxon>
        <taxon>Anguininae</taxon>
        <taxon>Ditylenchus</taxon>
    </lineage>
</organism>
<evidence type="ECO:0000313" key="2">
    <source>
        <dbReference type="Proteomes" id="UP001201812"/>
    </source>
</evidence>
<proteinExistence type="predicted"/>